<comment type="caution">
    <text evidence="12">Was originally thought to be a dihydrodipicolinate synthase (DHDPS), catalyzing the condensation of (S)-aspartate-beta-semialdehyde [(S)-ASA] and pyruvate to dihydrodipicolinate (DHDP). However, it was shown in E.coli that the product of the enzymatic reaction is not dihydrodipicolinate but in fact (4S)-4-hydroxy-2,3,4,5-tetrahydro-(2S)-dipicolinic acid (HTPA), and that the consecutive dehydration reaction leading to DHDP is not spontaneous but catalyzed by DapB.</text>
</comment>
<proteinExistence type="inferred from homology"/>
<protein>
    <recommendedName>
        <fullName evidence="4 12">4-hydroxy-tetrahydrodipicolinate synthase</fullName>
        <shortName evidence="12">HTPA synthase</shortName>
        <ecNumber evidence="4 12">4.3.3.7</ecNumber>
    </recommendedName>
</protein>
<gene>
    <name evidence="12" type="primary">dapA</name>
    <name evidence="16" type="ORF">Q664_10020</name>
</gene>
<dbReference type="EMBL" id="JPMI01000057">
    <property type="protein sequence ID" value="KFA93309.1"/>
    <property type="molecule type" value="Genomic_DNA"/>
</dbReference>
<evidence type="ECO:0000256" key="13">
    <source>
        <dbReference type="PIRNR" id="PIRNR001365"/>
    </source>
</evidence>
<dbReference type="Proteomes" id="UP000028547">
    <property type="component" value="Unassembled WGS sequence"/>
</dbReference>
<dbReference type="InterPro" id="IPR005263">
    <property type="entry name" value="DapA"/>
</dbReference>
<dbReference type="RefSeq" id="WP_043392635.1">
    <property type="nucleotide sequence ID" value="NZ_JPMI01000057.1"/>
</dbReference>
<evidence type="ECO:0000256" key="4">
    <source>
        <dbReference type="ARBA" id="ARBA00012086"/>
    </source>
</evidence>
<organism evidence="16 17">
    <name type="scientific">Archangium violaceum Cb vi76</name>
    <dbReference type="NCBI Taxonomy" id="1406225"/>
    <lineage>
        <taxon>Bacteria</taxon>
        <taxon>Pseudomonadati</taxon>
        <taxon>Myxococcota</taxon>
        <taxon>Myxococcia</taxon>
        <taxon>Myxococcales</taxon>
        <taxon>Cystobacterineae</taxon>
        <taxon>Archangiaceae</taxon>
        <taxon>Archangium</taxon>
    </lineage>
</organism>
<dbReference type="GO" id="GO:0009089">
    <property type="term" value="P:lysine biosynthetic process via diaminopimelate"/>
    <property type="evidence" value="ECO:0007669"/>
    <property type="project" value="UniProtKB-UniRule"/>
</dbReference>
<dbReference type="Gene3D" id="3.20.20.70">
    <property type="entry name" value="Aldolase class I"/>
    <property type="match status" value="1"/>
</dbReference>
<dbReference type="SMART" id="SM01130">
    <property type="entry name" value="DHDPS"/>
    <property type="match status" value="1"/>
</dbReference>
<evidence type="ECO:0000313" key="17">
    <source>
        <dbReference type="Proteomes" id="UP000028547"/>
    </source>
</evidence>
<dbReference type="PRINTS" id="PR00146">
    <property type="entry name" value="DHPICSNTHASE"/>
</dbReference>
<dbReference type="PROSITE" id="PS00666">
    <property type="entry name" value="DHDPS_2"/>
    <property type="match status" value="1"/>
</dbReference>
<feature type="active site" description="Schiff-base intermediate with substrate" evidence="12 14">
    <location>
        <position position="164"/>
    </location>
</feature>
<comment type="catalytic activity">
    <reaction evidence="11 12">
        <text>L-aspartate 4-semialdehyde + pyruvate = (2S,4S)-4-hydroxy-2,3,4,5-tetrahydrodipicolinate + H2O + H(+)</text>
        <dbReference type="Rhea" id="RHEA:34171"/>
        <dbReference type="ChEBI" id="CHEBI:15361"/>
        <dbReference type="ChEBI" id="CHEBI:15377"/>
        <dbReference type="ChEBI" id="CHEBI:15378"/>
        <dbReference type="ChEBI" id="CHEBI:67139"/>
        <dbReference type="ChEBI" id="CHEBI:537519"/>
        <dbReference type="EC" id="4.3.3.7"/>
    </reaction>
</comment>
<reference evidence="16 17" key="1">
    <citation type="submission" date="2014-07" db="EMBL/GenBank/DDBJ databases">
        <title>Draft Genome Sequence of Gephyronic Acid Producer, Cystobacter violaceus Strain Cb vi76.</title>
        <authorList>
            <person name="Stevens D.C."/>
            <person name="Young J."/>
            <person name="Carmichael R."/>
            <person name="Tan J."/>
            <person name="Taylor R.E."/>
        </authorList>
    </citation>
    <scope>NUCLEOTIDE SEQUENCE [LARGE SCALE GENOMIC DNA]</scope>
    <source>
        <strain evidence="16 17">Cb vi76</strain>
    </source>
</reference>
<evidence type="ECO:0000256" key="8">
    <source>
        <dbReference type="ARBA" id="ARBA00023154"/>
    </source>
</evidence>
<feature type="site" description="Part of a proton relay during catalysis" evidence="12">
    <location>
        <position position="45"/>
    </location>
</feature>
<feature type="active site" description="Proton donor/acceptor" evidence="12 14">
    <location>
        <position position="135"/>
    </location>
</feature>
<dbReference type="SUPFAM" id="SSF51569">
    <property type="entry name" value="Aldolase"/>
    <property type="match status" value="1"/>
</dbReference>
<evidence type="ECO:0000256" key="5">
    <source>
        <dbReference type="ARBA" id="ARBA00022490"/>
    </source>
</evidence>
<keyword evidence="8 12" id="KW-0457">Lysine biosynthesis</keyword>
<evidence type="ECO:0000256" key="10">
    <source>
        <dbReference type="ARBA" id="ARBA00023270"/>
    </source>
</evidence>
<keyword evidence="7 12" id="KW-0220">Diaminopimelate biosynthesis</keyword>
<comment type="pathway">
    <text evidence="2 12">Amino-acid biosynthesis; L-lysine biosynthesis via DAP pathway; (S)-tetrahydrodipicolinate from L-aspartate: step 3/4.</text>
</comment>
<dbReference type="Pfam" id="PF00701">
    <property type="entry name" value="DHDPS"/>
    <property type="match status" value="1"/>
</dbReference>
<keyword evidence="6 12" id="KW-0028">Amino-acid biosynthesis</keyword>
<comment type="caution">
    <text evidence="16">The sequence shown here is derived from an EMBL/GenBank/DDBJ whole genome shotgun (WGS) entry which is preliminary data.</text>
</comment>
<dbReference type="PIRSF" id="PIRSF001365">
    <property type="entry name" value="DHDPS"/>
    <property type="match status" value="1"/>
</dbReference>
<evidence type="ECO:0000256" key="1">
    <source>
        <dbReference type="ARBA" id="ARBA00003294"/>
    </source>
</evidence>
<dbReference type="CDD" id="cd00950">
    <property type="entry name" value="DHDPS"/>
    <property type="match status" value="1"/>
</dbReference>
<dbReference type="GO" id="GO:0005829">
    <property type="term" value="C:cytosol"/>
    <property type="evidence" value="ECO:0007669"/>
    <property type="project" value="TreeGrafter"/>
</dbReference>
<evidence type="ECO:0000256" key="9">
    <source>
        <dbReference type="ARBA" id="ARBA00023239"/>
    </source>
</evidence>
<evidence type="ECO:0000256" key="12">
    <source>
        <dbReference type="HAMAP-Rule" id="MF_00418"/>
    </source>
</evidence>
<dbReference type="EC" id="4.3.3.7" evidence="4 12"/>
<dbReference type="AlphaFoldDB" id="A0A084SXX4"/>
<comment type="similarity">
    <text evidence="3 12 13">Belongs to the DapA family.</text>
</comment>
<keyword evidence="9 12" id="KW-0456">Lyase</keyword>
<name>A0A084SXX4_9BACT</name>
<comment type="subcellular location">
    <subcellularLocation>
        <location evidence="12">Cytoplasm</location>
    </subcellularLocation>
</comment>
<evidence type="ECO:0000256" key="7">
    <source>
        <dbReference type="ARBA" id="ARBA00022915"/>
    </source>
</evidence>
<feature type="site" description="Part of a proton relay during catalysis" evidence="12">
    <location>
        <position position="108"/>
    </location>
</feature>
<evidence type="ECO:0000256" key="14">
    <source>
        <dbReference type="PIRSR" id="PIRSR001365-1"/>
    </source>
</evidence>
<evidence type="ECO:0000256" key="6">
    <source>
        <dbReference type="ARBA" id="ARBA00022605"/>
    </source>
</evidence>
<dbReference type="UniPathway" id="UPA00034">
    <property type="reaction ID" value="UER00017"/>
</dbReference>
<dbReference type="InterPro" id="IPR013785">
    <property type="entry name" value="Aldolase_TIM"/>
</dbReference>
<keyword evidence="10 12" id="KW-0704">Schiff base</keyword>
<evidence type="ECO:0000256" key="2">
    <source>
        <dbReference type="ARBA" id="ARBA00005120"/>
    </source>
</evidence>
<sequence>MRTFEGSMTALATPFREGAFDEASFRALVRQQIAGGTNVLIPMGTTGEAVTMSAEERFRAIRVAVEEAAGRVPVVAGAGSNSTAETVANVKSAREAGATGTLIVTPYYNKPTQAGLVEHFRAVARAHPGFPIIAYNVPGRTGVDLLPETALRLCDEVPEVVAIKEATGNMPRAVDLMEKCGDRLTLLSGDDFTVLPFIACGGKGVISVSSNVAPRMMADLVAAARAGELAKARELQVRMNELHRLLFIESNPIPVKWALHKLGLFGPELRLPLVPMSEPNAKKLEAELRKLGLVQG</sequence>
<dbReference type="InterPro" id="IPR020625">
    <property type="entry name" value="Schiff_base-form_aldolases_AS"/>
</dbReference>
<comment type="subunit">
    <text evidence="12">Homotetramer; dimer of dimers.</text>
</comment>
<feature type="binding site" evidence="12 15">
    <location>
        <position position="46"/>
    </location>
    <ligand>
        <name>pyruvate</name>
        <dbReference type="ChEBI" id="CHEBI:15361"/>
    </ligand>
</feature>
<dbReference type="GO" id="GO:0008840">
    <property type="term" value="F:4-hydroxy-tetrahydrodipicolinate synthase activity"/>
    <property type="evidence" value="ECO:0007669"/>
    <property type="project" value="UniProtKB-UniRule"/>
</dbReference>
<evidence type="ECO:0000256" key="3">
    <source>
        <dbReference type="ARBA" id="ARBA00007592"/>
    </source>
</evidence>
<dbReference type="PANTHER" id="PTHR12128:SF66">
    <property type="entry name" value="4-HYDROXY-2-OXOGLUTARATE ALDOLASE, MITOCHONDRIAL"/>
    <property type="match status" value="1"/>
</dbReference>
<evidence type="ECO:0000256" key="15">
    <source>
        <dbReference type="PIRSR" id="PIRSR001365-2"/>
    </source>
</evidence>
<evidence type="ECO:0000256" key="11">
    <source>
        <dbReference type="ARBA" id="ARBA00047836"/>
    </source>
</evidence>
<evidence type="ECO:0000313" key="16">
    <source>
        <dbReference type="EMBL" id="KFA93309.1"/>
    </source>
</evidence>
<dbReference type="GO" id="GO:0019877">
    <property type="term" value="P:diaminopimelate biosynthetic process"/>
    <property type="evidence" value="ECO:0007669"/>
    <property type="project" value="UniProtKB-UniRule"/>
</dbReference>
<dbReference type="NCBIfam" id="TIGR00674">
    <property type="entry name" value="dapA"/>
    <property type="match status" value="1"/>
</dbReference>
<accession>A0A084SXX4</accession>
<keyword evidence="5 12" id="KW-0963">Cytoplasm</keyword>
<dbReference type="InterPro" id="IPR002220">
    <property type="entry name" value="DapA-like"/>
</dbReference>
<feature type="binding site" evidence="12 15">
    <location>
        <position position="206"/>
    </location>
    <ligand>
        <name>pyruvate</name>
        <dbReference type="ChEBI" id="CHEBI:15361"/>
    </ligand>
</feature>
<comment type="function">
    <text evidence="1 12">Catalyzes the condensation of (S)-aspartate-beta-semialdehyde [(S)-ASA] and pyruvate to 4-hydroxy-tetrahydrodipicolinate (HTPA).</text>
</comment>
<dbReference type="PANTHER" id="PTHR12128">
    <property type="entry name" value="DIHYDRODIPICOLINATE SYNTHASE"/>
    <property type="match status" value="1"/>
</dbReference>
<dbReference type="HAMAP" id="MF_00418">
    <property type="entry name" value="DapA"/>
    <property type="match status" value="1"/>
</dbReference>